<evidence type="ECO:0000313" key="2">
    <source>
        <dbReference type="EMBL" id="SHL68637.1"/>
    </source>
</evidence>
<accession>E7QYB4</accession>
<dbReference type="OrthoDB" id="351042at2157"/>
<dbReference type="AlphaFoldDB" id="E7QYB4"/>
<reference evidence="1 3" key="1">
    <citation type="journal article" date="2014" name="ISME J.">
        <title>Trehalose/2-sulfotrehalose biosynthesis and glycine-betaine uptake are widely spread mechanisms for osmoadaptation in the Halobacteriales.</title>
        <authorList>
            <person name="Youssef N.H."/>
            <person name="Savage-Ashlock K.N."/>
            <person name="McCully A.L."/>
            <person name="Luedtke B."/>
            <person name="Shaw E.I."/>
            <person name="Hoff W.D."/>
            <person name="Elshahed M.S."/>
        </authorList>
    </citation>
    <scope>NUCLEOTIDE SEQUENCE [LARGE SCALE GENOMIC DNA]</scope>
    <source>
        <strain evidence="1 3">DX253</strain>
    </source>
</reference>
<dbReference type="Proteomes" id="UP000184203">
    <property type="component" value="Unassembled WGS sequence"/>
</dbReference>
<reference evidence="4" key="3">
    <citation type="submission" date="2016-11" db="EMBL/GenBank/DDBJ databases">
        <authorList>
            <person name="Varghese N."/>
            <person name="Submissions S."/>
        </authorList>
    </citation>
    <scope>NUCLEOTIDE SEQUENCE [LARGE SCALE GENOMIC DNA]</scope>
    <source>
        <strain evidence="4">DX253</strain>
    </source>
</reference>
<name>E7QYB4_HALPU</name>
<reference evidence="2" key="2">
    <citation type="submission" date="2016-11" db="EMBL/GenBank/DDBJ databases">
        <authorList>
            <person name="Jaros S."/>
            <person name="Januszkiewicz K."/>
            <person name="Wedrychowicz H."/>
        </authorList>
    </citation>
    <scope>NUCLEOTIDE SEQUENCE [LARGE SCALE GENOMIC DNA]</scope>
    <source>
        <strain evidence="2">DX253</strain>
    </source>
</reference>
<proteinExistence type="predicted"/>
<dbReference type="eggNOG" id="ENOG502N5VR">
    <property type="taxonomic scope" value="Archaea"/>
</dbReference>
<keyword evidence="4" id="KW-1185">Reference proteome</keyword>
<dbReference type="RefSeq" id="WP_007982522.1">
    <property type="nucleotide sequence ID" value="NZ_AEMG01000027.1"/>
</dbReference>
<dbReference type="STRING" id="797209.GCA_000376445_02163"/>
<evidence type="ECO:0000313" key="1">
    <source>
        <dbReference type="EMBL" id="EFW90439.1"/>
    </source>
</evidence>
<gene>
    <name evidence="2" type="ORF">SAMN05444342_4413</name>
    <name evidence="1" type="ORF">ZOD2009_19023</name>
</gene>
<evidence type="ECO:0000313" key="4">
    <source>
        <dbReference type="Proteomes" id="UP000184203"/>
    </source>
</evidence>
<organism evidence="1 3">
    <name type="scientific">Haladaptatus paucihalophilus DX253</name>
    <dbReference type="NCBI Taxonomy" id="797209"/>
    <lineage>
        <taxon>Archaea</taxon>
        <taxon>Methanobacteriati</taxon>
        <taxon>Methanobacteriota</taxon>
        <taxon>Stenosarchaea group</taxon>
        <taxon>Halobacteria</taxon>
        <taxon>Halobacteriales</taxon>
        <taxon>Haladaptataceae</taxon>
        <taxon>Haladaptatus</taxon>
    </lineage>
</organism>
<dbReference type="EMBL" id="FRAN01000011">
    <property type="protein sequence ID" value="SHL68637.1"/>
    <property type="molecule type" value="Genomic_DNA"/>
</dbReference>
<evidence type="ECO:0000313" key="3">
    <source>
        <dbReference type="Proteomes" id="UP000003751"/>
    </source>
</evidence>
<dbReference type="EMBL" id="AEMG01000027">
    <property type="protein sequence ID" value="EFW90439.1"/>
    <property type="molecule type" value="Genomic_DNA"/>
</dbReference>
<protein>
    <submittedName>
        <fullName evidence="1">Uncharacterized protein</fullName>
    </submittedName>
</protein>
<sequence>MSENDAEEHDNPLSVKDTYSGKIFQLASTSEELNFDLLKEHLTNRTIHLDPPDDYLDKEDLEVPRVFTDESGDIKIVTTIEEVRHVETSEFEALTGSIVLDETGSVIFREQQVLILDTETVNFAIFEDADIFYVILIAGRNLVQHVIDVVANEFDEIELSIDPIPELDSRDIEAVADHLADELMDTTFRDYPQPSINKKRITGRGYQNEPEYEEEKRRGAVHAHMMAISKVGDGSEKVVSISDDGLVRSYSNMTLRSYLSMIRDYILPHITSQSTISNFGGN</sequence>
<dbReference type="Proteomes" id="UP000003751">
    <property type="component" value="Unassembled WGS sequence"/>
</dbReference>